<keyword evidence="2" id="KW-1185">Reference proteome</keyword>
<protein>
    <submittedName>
        <fullName evidence="1">Uncharacterized protein</fullName>
    </submittedName>
</protein>
<dbReference type="EMBL" id="JADGMS010000019">
    <property type="protein sequence ID" value="KAF9661191.1"/>
    <property type="molecule type" value="Genomic_DNA"/>
</dbReference>
<sequence>MLRSRRPALYHLRPVHVGTFHFPYLHNLAIYIPNKALPLFLFLFMSENKITVLNQGQNNIACDEESILNNFNREQDYCTYTVLQQGGHKEGAMDTRRG</sequence>
<dbReference type="AlphaFoldDB" id="A0A835MHL5"/>
<organism evidence="1 2">
    <name type="scientific">Salix dunnii</name>
    <dbReference type="NCBI Taxonomy" id="1413687"/>
    <lineage>
        <taxon>Eukaryota</taxon>
        <taxon>Viridiplantae</taxon>
        <taxon>Streptophyta</taxon>
        <taxon>Embryophyta</taxon>
        <taxon>Tracheophyta</taxon>
        <taxon>Spermatophyta</taxon>
        <taxon>Magnoliopsida</taxon>
        <taxon>eudicotyledons</taxon>
        <taxon>Gunneridae</taxon>
        <taxon>Pentapetalae</taxon>
        <taxon>rosids</taxon>
        <taxon>fabids</taxon>
        <taxon>Malpighiales</taxon>
        <taxon>Salicaceae</taxon>
        <taxon>Saliceae</taxon>
        <taxon>Salix</taxon>
    </lineage>
</organism>
<reference evidence="1 2" key="1">
    <citation type="submission" date="2020-10" db="EMBL/GenBank/DDBJ databases">
        <title>Plant Genome Project.</title>
        <authorList>
            <person name="Zhang R.-G."/>
        </authorList>
    </citation>
    <scope>NUCLEOTIDE SEQUENCE [LARGE SCALE GENOMIC DNA]</scope>
    <source>
        <strain evidence="1">FAFU-HL-1</strain>
        <tissue evidence="1">Leaf</tissue>
    </source>
</reference>
<gene>
    <name evidence="1" type="ORF">SADUNF_Sadunf19G0042300</name>
</gene>
<dbReference type="Proteomes" id="UP000657918">
    <property type="component" value="Unassembled WGS sequence"/>
</dbReference>
<accession>A0A835MHL5</accession>
<evidence type="ECO:0000313" key="2">
    <source>
        <dbReference type="Proteomes" id="UP000657918"/>
    </source>
</evidence>
<proteinExistence type="predicted"/>
<evidence type="ECO:0000313" key="1">
    <source>
        <dbReference type="EMBL" id="KAF9661191.1"/>
    </source>
</evidence>
<comment type="caution">
    <text evidence="1">The sequence shown here is derived from an EMBL/GenBank/DDBJ whole genome shotgun (WGS) entry which is preliminary data.</text>
</comment>
<name>A0A835MHL5_9ROSI</name>